<dbReference type="InParanoid" id="A0A409Y303"/>
<organism evidence="2 3">
    <name type="scientific">Gymnopilus dilepis</name>
    <dbReference type="NCBI Taxonomy" id="231916"/>
    <lineage>
        <taxon>Eukaryota</taxon>
        <taxon>Fungi</taxon>
        <taxon>Dikarya</taxon>
        <taxon>Basidiomycota</taxon>
        <taxon>Agaricomycotina</taxon>
        <taxon>Agaricomycetes</taxon>
        <taxon>Agaricomycetidae</taxon>
        <taxon>Agaricales</taxon>
        <taxon>Agaricineae</taxon>
        <taxon>Hymenogastraceae</taxon>
        <taxon>Gymnopilus</taxon>
    </lineage>
</organism>
<evidence type="ECO:0000313" key="2">
    <source>
        <dbReference type="EMBL" id="PPQ97397.1"/>
    </source>
</evidence>
<dbReference type="Proteomes" id="UP000284706">
    <property type="component" value="Unassembled WGS sequence"/>
</dbReference>
<feature type="compositionally biased region" description="Low complexity" evidence="1">
    <location>
        <begin position="108"/>
        <end position="127"/>
    </location>
</feature>
<proteinExistence type="predicted"/>
<dbReference type="AlphaFoldDB" id="A0A409Y303"/>
<keyword evidence="3" id="KW-1185">Reference proteome</keyword>
<dbReference type="EMBL" id="NHYE01001260">
    <property type="protein sequence ID" value="PPQ97397.1"/>
    <property type="molecule type" value="Genomic_DNA"/>
</dbReference>
<evidence type="ECO:0000256" key="1">
    <source>
        <dbReference type="SAM" id="MobiDB-lite"/>
    </source>
</evidence>
<name>A0A409Y303_9AGAR</name>
<evidence type="ECO:0000313" key="3">
    <source>
        <dbReference type="Proteomes" id="UP000284706"/>
    </source>
</evidence>
<feature type="region of interest" description="Disordered" evidence="1">
    <location>
        <begin position="89"/>
        <end position="127"/>
    </location>
</feature>
<gene>
    <name evidence="2" type="ORF">CVT26_006632</name>
</gene>
<reference evidence="2 3" key="1">
    <citation type="journal article" date="2018" name="Evol. Lett.">
        <title>Horizontal gene cluster transfer increased hallucinogenic mushroom diversity.</title>
        <authorList>
            <person name="Reynolds H.T."/>
            <person name="Vijayakumar V."/>
            <person name="Gluck-Thaler E."/>
            <person name="Korotkin H.B."/>
            <person name="Matheny P.B."/>
            <person name="Slot J.C."/>
        </authorList>
    </citation>
    <scope>NUCLEOTIDE SEQUENCE [LARGE SCALE GENOMIC DNA]</scope>
    <source>
        <strain evidence="2 3">SRW20</strain>
    </source>
</reference>
<comment type="caution">
    <text evidence="2">The sequence shown here is derived from an EMBL/GenBank/DDBJ whole genome shotgun (WGS) entry which is preliminary data.</text>
</comment>
<protein>
    <submittedName>
        <fullName evidence="2">Uncharacterized protein</fullName>
    </submittedName>
</protein>
<sequence length="156" mass="16909">MPLAPLQQNDSVYRLDDFDPSILSLDPQSEVEVSLGSLPPFHDNNFFDSLFPVNNDFMSSLPQLDPDPSLFGMSSHDLTNMFFNLSETYPAEDASTSQPAADPPVPQQPAASSSSSSYTPPAGAAYSSNRRVGANWASSLYAREELLSRSPPVHAN</sequence>
<accession>A0A409Y303</accession>